<dbReference type="InterPro" id="IPR023296">
    <property type="entry name" value="Glyco_hydro_beta-prop_sf"/>
</dbReference>
<gene>
    <name evidence="1" type="ORF">FMM80_24305</name>
</gene>
<dbReference type="OrthoDB" id="9799605at2"/>
<name>A0A9X5CG98_9FIRM</name>
<organism evidence="1 2">
    <name type="scientific">Schaedlerella arabinosiphila</name>
    <dbReference type="NCBI Taxonomy" id="2044587"/>
    <lineage>
        <taxon>Bacteria</taxon>
        <taxon>Bacillati</taxon>
        <taxon>Bacillota</taxon>
        <taxon>Clostridia</taxon>
        <taxon>Lachnospirales</taxon>
        <taxon>Lachnospiraceae</taxon>
        <taxon>Schaedlerella</taxon>
    </lineage>
</organism>
<dbReference type="EMBL" id="VIRB01000141">
    <property type="protein sequence ID" value="NDO71601.1"/>
    <property type="molecule type" value="Genomic_DNA"/>
</dbReference>
<accession>A0A9X5CG98</accession>
<dbReference type="RefSeq" id="WP_004081130.1">
    <property type="nucleotide sequence ID" value="NZ_VIRB01000141.1"/>
</dbReference>
<sequence>MWEKKGLLYSCDFYGTGYAQDAFIDILDDKVWRIYYSARTQDVVSYPYYIDVEAGNLNNIISIPHIPLMQPGRRGTFDDTGITMTSIVPIDDHRKYLYYCGWNRKTTVSYSLSIGCCEVIDNKQYRKISDGPIMERSIFDPIAVSAPMVIREGDEFRMWYISFLSWNLYKEKYEPTYVVKHAVSKDGINWKCNNSICIDAEYPGEAIGRPWVIKDGAIYKMWYSTRGIENYRMKNGQHYMIGYAESKDGLIWERRSDKFNFSLSDSGWDSEMLEYASVKKIGKTYYMIYNGNEFGKTGFGYAVEKR</sequence>
<dbReference type="Gene3D" id="2.115.10.20">
    <property type="entry name" value="Glycosyl hydrolase domain, family 43"/>
    <property type="match status" value="1"/>
</dbReference>
<protein>
    <recommendedName>
        <fullName evidence="3">Glycosyl hydrolase family 32 N-terminal domain-containing protein</fullName>
    </recommendedName>
</protein>
<proteinExistence type="predicted"/>
<dbReference type="PANTHER" id="PTHR35279">
    <property type="match status" value="1"/>
</dbReference>
<evidence type="ECO:0008006" key="3">
    <source>
        <dbReference type="Google" id="ProtNLM"/>
    </source>
</evidence>
<dbReference type="SUPFAM" id="SSF75005">
    <property type="entry name" value="Arabinanase/levansucrase/invertase"/>
    <property type="match status" value="1"/>
</dbReference>
<evidence type="ECO:0000313" key="1">
    <source>
        <dbReference type="EMBL" id="NDO71601.1"/>
    </source>
</evidence>
<reference evidence="1 2" key="1">
    <citation type="submission" date="2019-07" db="EMBL/GenBank/DDBJ databases">
        <title>Draft genome sequences of 15 bacterial species constituting the stable defined intestinal microbiota of the GM15 gnotobiotic mouse model.</title>
        <authorList>
            <person name="Elie C."/>
            <person name="Mathieu A."/>
            <person name="Saliou A."/>
            <person name="Darnaud M."/>
            <person name="Leulier F."/>
            <person name="Tamellini A."/>
        </authorList>
    </citation>
    <scope>NUCLEOTIDE SEQUENCE [LARGE SCALE GENOMIC DNA]</scope>
    <source>
        <strain evidence="2">ASF 502</strain>
    </source>
</reference>
<comment type="caution">
    <text evidence="1">The sequence shown here is derived from an EMBL/GenBank/DDBJ whole genome shotgun (WGS) entry which is preliminary data.</text>
</comment>
<dbReference type="PANTHER" id="PTHR35279:SF1">
    <property type="entry name" value="ARABINANASE_LEVANSUCRASE_INVERTASE"/>
    <property type="match status" value="1"/>
</dbReference>
<dbReference type="AlphaFoldDB" id="A0A9X5CG98"/>
<dbReference type="Proteomes" id="UP000474104">
    <property type="component" value="Unassembled WGS sequence"/>
</dbReference>
<evidence type="ECO:0000313" key="2">
    <source>
        <dbReference type="Proteomes" id="UP000474104"/>
    </source>
</evidence>